<dbReference type="RefSeq" id="WP_028327328.1">
    <property type="nucleotide sequence ID" value="NZ_JAAFNI010000001.1"/>
</dbReference>
<protein>
    <submittedName>
        <fullName evidence="4">Vitamin B12-binding protein</fullName>
    </submittedName>
</protein>
<keyword evidence="2" id="KW-0732">Signal</keyword>
<dbReference type="STRING" id="1121387.GCA_000429885_01424"/>
<gene>
    <name evidence="4" type="primary">btuF</name>
    <name evidence="4" type="ORF">SAMEA4475696_00292</name>
</gene>
<evidence type="ECO:0000313" key="4">
    <source>
        <dbReference type="EMBL" id="SNV17783.1"/>
    </source>
</evidence>
<comment type="similarity">
    <text evidence="1">Belongs to the bacterial solute-binding protein 8 family.</text>
</comment>
<dbReference type="InterPro" id="IPR002491">
    <property type="entry name" value="ABC_transptr_periplasmic_BD"/>
</dbReference>
<dbReference type="Proteomes" id="UP000242637">
    <property type="component" value="Chromosome 1"/>
</dbReference>
<organism evidence="4 5">
    <name type="scientific">Dermatophilus congolensis</name>
    <dbReference type="NCBI Taxonomy" id="1863"/>
    <lineage>
        <taxon>Bacteria</taxon>
        <taxon>Bacillati</taxon>
        <taxon>Actinomycetota</taxon>
        <taxon>Actinomycetes</taxon>
        <taxon>Micrococcales</taxon>
        <taxon>Dermatophilaceae</taxon>
        <taxon>Dermatophilus</taxon>
    </lineage>
</organism>
<feature type="chain" id="PRO_5011300286" evidence="2">
    <location>
        <begin position="34"/>
        <end position="352"/>
    </location>
</feature>
<dbReference type="InterPro" id="IPR050902">
    <property type="entry name" value="ABC_Transporter_SBP"/>
</dbReference>
<dbReference type="Gene3D" id="3.40.50.1980">
    <property type="entry name" value="Nitrogenase molybdenum iron protein domain"/>
    <property type="match status" value="2"/>
</dbReference>
<evidence type="ECO:0000313" key="5">
    <source>
        <dbReference type="Proteomes" id="UP000242637"/>
    </source>
</evidence>
<dbReference type="AlphaFoldDB" id="A0A239V8D2"/>
<dbReference type="PROSITE" id="PS50983">
    <property type="entry name" value="FE_B12_PBP"/>
    <property type="match status" value="1"/>
</dbReference>
<proteinExistence type="inferred from homology"/>
<dbReference type="EMBL" id="LT906453">
    <property type="protein sequence ID" value="SNV17783.1"/>
    <property type="molecule type" value="Genomic_DNA"/>
</dbReference>
<sequence length="352" mass="37943">MKHRHLVPLTSAALALALGISACSSGSTPGTNAAAGGTTITNCGQPAQFPTSPKRFFVNDSGMIAMMLAIGAGEKISGFSSLEKNAETLARHYGKDALGGKQEVSNNMPALETLIAQRPDVVVAGWNYGYKENQVTPKVLQGKNIAPYILTESCRQKDGQKARGVTDPWTALDTDLKNLGTLTGKSDQAAKVIEDISQRRKALESAPQAEKKPNVLVFDSGTETVFTSGKFGGPQAVIDTAGGRNVMEDVNDTWTTVSWERVAASKPDAIVFVSYGEQTMAQKIALLEANPSTKDLPAVKEKRYVNLPYAMWVSSPLNIDASEQLRSHLEEWELVPESKLPKPKFDDTKDAF</sequence>
<evidence type="ECO:0000259" key="3">
    <source>
        <dbReference type="PROSITE" id="PS50983"/>
    </source>
</evidence>
<reference evidence="4 5" key="1">
    <citation type="submission" date="2017-06" db="EMBL/GenBank/DDBJ databases">
        <authorList>
            <consortium name="Pathogen Informatics"/>
        </authorList>
    </citation>
    <scope>NUCLEOTIDE SEQUENCE [LARGE SCALE GENOMIC DNA]</scope>
    <source>
        <strain evidence="4 5">NCTC13039</strain>
    </source>
</reference>
<name>A0A239V8D2_9MICO</name>
<dbReference type="KEGG" id="dco:SAMEA4475696_0292"/>
<feature type="domain" description="Fe/B12 periplasmic-binding" evidence="3">
    <location>
        <begin position="55"/>
        <end position="333"/>
    </location>
</feature>
<evidence type="ECO:0000256" key="1">
    <source>
        <dbReference type="ARBA" id="ARBA00008814"/>
    </source>
</evidence>
<dbReference type="OrthoDB" id="9797850at2"/>
<dbReference type="PANTHER" id="PTHR30535:SF7">
    <property type="entry name" value="IRON(III) DICITRATE-BINDING PROTEIN"/>
    <property type="match status" value="1"/>
</dbReference>
<dbReference type="GeneID" id="63458589"/>
<dbReference type="PROSITE" id="PS51257">
    <property type="entry name" value="PROKAR_LIPOPROTEIN"/>
    <property type="match status" value="1"/>
</dbReference>
<dbReference type="PANTHER" id="PTHR30535">
    <property type="entry name" value="VITAMIN B12-BINDING PROTEIN"/>
    <property type="match status" value="1"/>
</dbReference>
<keyword evidence="5" id="KW-1185">Reference proteome</keyword>
<dbReference type="Pfam" id="PF01497">
    <property type="entry name" value="Peripla_BP_2"/>
    <property type="match status" value="1"/>
</dbReference>
<evidence type="ECO:0000256" key="2">
    <source>
        <dbReference type="SAM" id="SignalP"/>
    </source>
</evidence>
<accession>A0A239V8D2</accession>
<dbReference type="SUPFAM" id="SSF53807">
    <property type="entry name" value="Helical backbone' metal receptor"/>
    <property type="match status" value="1"/>
</dbReference>
<feature type="signal peptide" evidence="2">
    <location>
        <begin position="1"/>
        <end position="33"/>
    </location>
</feature>